<keyword evidence="3" id="KW-1185">Reference proteome</keyword>
<proteinExistence type="predicted"/>
<dbReference type="OMA" id="WSIAPSH"/>
<evidence type="ECO:0000313" key="2">
    <source>
        <dbReference type="EMBL" id="ACO67212.1"/>
    </source>
</evidence>
<keyword evidence="1" id="KW-0472">Membrane</keyword>
<dbReference type="RefSeq" id="XP_002505954.1">
    <property type="nucleotide sequence ID" value="XM_002505908.1"/>
</dbReference>
<keyword evidence="1" id="KW-0812">Transmembrane</keyword>
<evidence type="ECO:0000313" key="3">
    <source>
        <dbReference type="Proteomes" id="UP000002009"/>
    </source>
</evidence>
<keyword evidence="1" id="KW-1133">Transmembrane helix</keyword>
<feature type="transmembrane region" description="Helical" evidence="1">
    <location>
        <begin position="27"/>
        <end position="47"/>
    </location>
</feature>
<dbReference type="GeneID" id="8248885"/>
<accession>C1EGZ8</accession>
<evidence type="ECO:0000256" key="1">
    <source>
        <dbReference type="SAM" id="Phobius"/>
    </source>
</evidence>
<dbReference type="AlphaFoldDB" id="C1EGZ8"/>
<dbReference type="Proteomes" id="UP000002009">
    <property type="component" value="Chromosome 14"/>
</dbReference>
<feature type="transmembrane region" description="Helical" evidence="1">
    <location>
        <begin position="91"/>
        <end position="110"/>
    </location>
</feature>
<organism evidence="2 3">
    <name type="scientific">Micromonas commoda (strain RCC299 / NOUM17 / CCMP2709)</name>
    <name type="common">Picoplanktonic green alga</name>
    <dbReference type="NCBI Taxonomy" id="296587"/>
    <lineage>
        <taxon>Eukaryota</taxon>
        <taxon>Viridiplantae</taxon>
        <taxon>Chlorophyta</taxon>
        <taxon>Mamiellophyceae</taxon>
        <taxon>Mamiellales</taxon>
        <taxon>Mamiellaceae</taxon>
        <taxon>Micromonas</taxon>
    </lineage>
</organism>
<dbReference type="OrthoDB" id="189346at2759"/>
<dbReference type="KEGG" id="mis:MICPUN_64052"/>
<dbReference type="InParanoid" id="C1EGZ8"/>
<gene>
    <name evidence="2" type="ORF">MICPUN_64052</name>
</gene>
<reference evidence="2 3" key="1">
    <citation type="journal article" date="2009" name="Science">
        <title>Green evolution and dynamic adaptations revealed by genomes of the marine picoeukaryotes Micromonas.</title>
        <authorList>
            <person name="Worden A.Z."/>
            <person name="Lee J.H."/>
            <person name="Mock T."/>
            <person name="Rouze P."/>
            <person name="Simmons M.P."/>
            <person name="Aerts A.L."/>
            <person name="Allen A.E."/>
            <person name="Cuvelier M.L."/>
            <person name="Derelle E."/>
            <person name="Everett M.V."/>
            <person name="Foulon E."/>
            <person name="Grimwood J."/>
            <person name="Gundlach H."/>
            <person name="Henrissat B."/>
            <person name="Napoli C."/>
            <person name="McDonald S.M."/>
            <person name="Parker M.S."/>
            <person name="Rombauts S."/>
            <person name="Salamov A."/>
            <person name="Von Dassow P."/>
            <person name="Badger J.H."/>
            <person name="Coutinho P.M."/>
            <person name="Demir E."/>
            <person name="Dubchak I."/>
            <person name="Gentemann C."/>
            <person name="Eikrem W."/>
            <person name="Gready J.E."/>
            <person name="John U."/>
            <person name="Lanier W."/>
            <person name="Lindquist E.A."/>
            <person name="Lucas S."/>
            <person name="Mayer K.F."/>
            <person name="Moreau H."/>
            <person name="Not F."/>
            <person name="Otillar R."/>
            <person name="Panaud O."/>
            <person name="Pangilinan J."/>
            <person name="Paulsen I."/>
            <person name="Piegu B."/>
            <person name="Poliakov A."/>
            <person name="Robbens S."/>
            <person name="Schmutz J."/>
            <person name="Toulza E."/>
            <person name="Wyss T."/>
            <person name="Zelensky A."/>
            <person name="Zhou K."/>
            <person name="Armbrust E.V."/>
            <person name="Bhattacharya D."/>
            <person name="Goodenough U.W."/>
            <person name="Van de Peer Y."/>
            <person name="Grigoriev I.V."/>
        </authorList>
    </citation>
    <scope>NUCLEOTIDE SEQUENCE [LARGE SCALE GENOMIC DNA]</scope>
    <source>
        <strain evidence="3">RCC299 / NOUM17</strain>
    </source>
</reference>
<dbReference type="EMBL" id="CP001332">
    <property type="protein sequence ID" value="ACO67212.1"/>
    <property type="molecule type" value="Genomic_DNA"/>
</dbReference>
<protein>
    <submittedName>
        <fullName evidence="2">Uncharacterized protein</fullName>
    </submittedName>
</protein>
<feature type="transmembrane region" description="Helical" evidence="1">
    <location>
        <begin position="67"/>
        <end position="84"/>
    </location>
</feature>
<name>C1EGZ8_MICCC</name>
<sequence length="151" mass="16881">MRRSTWSIAPSHSSLNRRTSLNDMVDAQLFVNIAKTVFGGYSAMMLLMPKKMVTDHFKQECDPMTEFWIRGSSVGFFGLVAAIHKMDLDDAVDMSLATVVASALMYPFNAKFGLLSKNLPLKYDGFPNHYVPEVLMASVAALGFFVKFIKK</sequence>
<feature type="transmembrane region" description="Helical" evidence="1">
    <location>
        <begin position="130"/>
        <end position="149"/>
    </location>
</feature>